<dbReference type="InterPro" id="IPR012912">
    <property type="entry name" value="Plasmid_pRiA4b_Orf3-like"/>
</dbReference>
<organism evidence="2 3">
    <name type="scientific">Parasporobacterium paucivorans DSM 15970</name>
    <dbReference type="NCBI Taxonomy" id="1122934"/>
    <lineage>
        <taxon>Bacteria</taxon>
        <taxon>Bacillati</taxon>
        <taxon>Bacillota</taxon>
        <taxon>Clostridia</taxon>
        <taxon>Lachnospirales</taxon>
        <taxon>Lachnospiraceae</taxon>
        <taxon>Parasporobacterium</taxon>
    </lineage>
</organism>
<keyword evidence="3" id="KW-1185">Reference proteome</keyword>
<sequence length="228" mass="27081">MKAYIVKIEMKGSEPLVWRRIIMPAGATYRRLHDIIQDVTNFRGGYPNENYHLYAFVLSKENIRVTNDEDAYEGHKHFLKNKRFYKERLETIPDNLEEFERAYQESLKVVIRKPSGLKIDGYLERQGEILYEYDFGAGWQLVVRLEETVEDYPYGYPMLLDGEGTAPPEDVGGLEGFYEFLRIYHDESHPQHESTKVWATKMNFREYNKEWINYLLKSIKYKKKKKGA</sequence>
<dbReference type="PANTHER" id="PTHR41878:SF1">
    <property type="entry name" value="TNPR PROTEIN"/>
    <property type="match status" value="1"/>
</dbReference>
<evidence type="ECO:0000259" key="1">
    <source>
        <dbReference type="Pfam" id="PF07929"/>
    </source>
</evidence>
<dbReference type="EMBL" id="FQYT01000013">
    <property type="protein sequence ID" value="SHJ14362.1"/>
    <property type="molecule type" value="Genomic_DNA"/>
</dbReference>
<proteinExistence type="predicted"/>
<dbReference type="Gene3D" id="3.10.290.30">
    <property type="entry name" value="MM3350-like"/>
    <property type="match status" value="1"/>
</dbReference>
<dbReference type="Pfam" id="PF07929">
    <property type="entry name" value="PRiA4_ORF3"/>
    <property type="match status" value="1"/>
</dbReference>
<dbReference type="OrthoDB" id="9801392at2"/>
<dbReference type="AlphaFoldDB" id="A0A1M6GWP4"/>
<dbReference type="SUPFAM" id="SSF159941">
    <property type="entry name" value="MM3350-like"/>
    <property type="match status" value="1"/>
</dbReference>
<evidence type="ECO:0000313" key="3">
    <source>
        <dbReference type="Proteomes" id="UP000184342"/>
    </source>
</evidence>
<dbReference type="STRING" id="1122934.SAMN02745691_01414"/>
<dbReference type="InterPro" id="IPR024047">
    <property type="entry name" value="MM3350-like_sf"/>
</dbReference>
<dbReference type="Proteomes" id="UP000184342">
    <property type="component" value="Unassembled WGS sequence"/>
</dbReference>
<protein>
    <submittedName>
        <fullName evidence="2">PRiA4b ORF-3-like protein</fullName>
    </submittedName>
</protein>
<feature type="domain" description="Plasmid pRiA4b Orf3-like" evidence="1">
    <location>
        <begin position="2"/>
        <end position="212"/>
    </location>
</feature>
<accession>A0A1M6GWP4</accession>
<dbReference type="PANTHER" id="PTHR41878">
    <property type="entry name" value="LEXA REPRESSOR-RELATED"/>
    <property type="match status" value="1"/>
</dbReference>
<reference evidence="2 3" key="1">
    <citation type="submission" date="2016-11" db="EMBL/GenBank/DDBJ databases">
        <authorList>
            <person name="Jaros S."/>
            <person name="Januszkiewicz K."/>
            <person name="Wedrychowicz H."/>
        </authorList>
    </citation>
    <scope>NUCLEOTIDE SEQUENCE [LARGE SCALE GENOMIC DNA]</scope>
    <source>
        <strain evidence="2 3">DSM 15970</strain>
    </source>
</reference>
<gene>
    <name evidence="2" type="ORF">SAMN02745691_01414</name>
</gene>
<name>A0A1M6GWP4_9FIRM</name>
<evidence type="ECO:0000313" key="2">
    <source>
        <dbReference type="EMBL" id="SHJ14362.1"/>
    </source>
</evidence>